<keyword evidence="3" id="KW-1185">Reference proteome</keyword>
<gene>
    <name evidence="2" type="ORF">SAMN03080594_108118</name>
</gene>
<keyword evidence="1" id="KW-0732">Signal</keyword>
<name>A0A1M5F3U2_9FLAO</name>
<proteinExistence type="predicted"/>
<dbReference type="AlphaFoldDB" id="A0A1M5F3U2"/>
<accession>A0A1M5F3U2</accession>
<feature type="chain" id="PRO_5013290922" evidence="1">
    <location>
        <begin position="21"/>
        <end position="132"/>
    </location>
</feature>
<evidence type="ECO:0000313" key="3">
    <source>
        <dbReference type="Proteomes" id="UP000184406"/>
    </source>
</evidence>
<organism evidence="2 3">
    <name type="scientific">Arenibacter palladensis</name>
    <dbReference type="NCBI Taxonomy" id="237373"/>
    <lineage>
        <taxon>Bacteria</taxon>
        <taxon>Pseudomonadati</taxon>
        <taxon>Bacteroidota</taxon>
        <taxon>Flavobacteriia</taxon>
        <taxon>Flavobacteriales</taxon>
        <taxon>Flavobacteriaceae</taxon>
        <taxon>Arenibacter</taxon>
    </lineage>
</organism>
<dbReference type="EMBL" id="FQUX01000008">
    <property type="protein sequence ID" value="SHF85762.1"/>
    <property type="molecule type" value="Genomic_DNA"/>
</dbReference>
<protein>
    <submittedName>
        <fullName evidence="2">Uncharacterized protein</fullName>
    </submittedName>
</protein>
<evidence type="ECO:0000313" key="2">
    <source>
        <dbReference type="EMBL" id="SHF85762.1"/>
    </source>
</evidence>
<feature type="signal peptide" evidence="1">
    <location>
        <begin position="1"/>
        <end position="20"/>
    </location>
</feature>
<reference evidence="3" key="1">
    <citation type="submission" date="2016-11" db="EMBL/GenBank/DDBJ databases">
        <authorList>
            <person name="Varghese N."/>
            <person name="Submissions S."/>
        </authorList>
    </citation>
    <scope>NUCLEOTIDE SEQUENCE [LARGE SCALE GENOMIC DNA]</scope>
    <source>
        <strain evidence="3">DSM 17539</strain>
    </source>
</reference>
<evidence type="ECO:0000256" key="1">
    <source>
        <dbReference type="SAM" id="SignalP"/>
    </source>
</evidence>
<sequence length="132" mass="15204">MQMQFILLLAVLLFSRNMNGQMNFSNLDANGSFPKIEINTDNTTLFAKIGENTKPWLHWNEVPKSIESGNGRSTFKMTVYNNDGIANRTFEISYTIPYGQNNADPSAHIKATYIYRDKRPNKILEEHFKLIQ</sequence>
<dbReference type="Proteomes" id="UP000184406">
    <property type="component" value="Unassembled WGS sequence"/>
</dbReference>